<dbReference type="PRINTS" id="PR00080">
    <property type="entry name" value="SDRFAMILY"/>
</dbReference>
<evidence type="ECO:0000313" key="6">
    <source>
        <dbReference type="Proteomes" id="UP000785200"/>
    </source>
</evidence>
<keyword evidence="6" id="KW-1185">Reference proteome</keyword>
<organism evidence="5 6">
    <name type="scientific">Hyphodiscus hymeniophilus</name>
    <dbReference type="NCBI Taxonomy" id="353542"/>
    <lineage>
        <taxon>Eukaryota</taxon>
        <taxon>Fungi</taxon>
        <taxon>Dikarya</taxon>
        <taxon>Ascomycota</taxon>
        <taxon>Pezizomycotina</taxon>
        <taxon>Leotiomycetes</taxon>
        <taxon>Helotiales</taxon>
        <taxon>Hyphodiscaceae</taxon>
        <taxon>Hyphodiscus</taxon>
    </lineage>
</organism>
<keyword evidence="3" id="KW-0560">Oxidoreductase</keyword>
<evidence type="ECO:0000256" key="1">
    <source>
        <dbReference type="ARBA" id="ARBA00006484"/>
    </source>
</evidence>
<evidence type="ECO:0000256" key="3">
    <source>
        <dbReference type="ARBA" id="ARBA00023002"/>
    </source>
</evidence>
<dbReference type="EMBL" id="VNKQ01000002">
    <property type="protein sequence ID" value="KAG0652802.1"/>
    <property type="molecule type" value="Genomic_DNA"/>
</dbReference>
<gene>
    <name evidence="5" type="ORF">D0Z07_0584</name>
</gene>
<sequence length="289" mass="30656">MASRIGVVTGANKGIGLAIVRNLALQYPKSPLHSGSFLIYLTARSTERGSEAVKVLNSDPALKKAKVLAQDGGDTTIKFQTLDISDVASIHAFRDFLKKEHPEGIDVLVNNAGIAMDGFNDKVVKETIHTNYYGSLAATQDLLPLIRPGGRLVNVASSAGHLNKYSAALQESFLSASKTSVSACSAVMEKFIEAVKAGKEKEEGFPSAAYAVSKAGEIAFTKAIAMEAEKEGKKVLINACCPGYVNTDMSKGNGTKTVDEGAETPVLLALGEIEGKTAGFWLSEKTIEW</sequence>
<name>A0A9P6VRD2_9HELO</name>
<evidence type="ECO:0000256" key="2">
    <source>
        <dbReference type="ARBA" id="ARBA00022857"/>
    </source>
</evidence>
<dbReference type="InterPro" id="IPR036291">
    <property type="entry name" value="NAD(P)-bd_dom_sf"/>
</dbReference>
<dbReference type="GO" id="GO:0016491">
    <property type="term" value="F:oxidoreductase activity"/>
    <property type="evidence" value="ECO:0007669"/>
    <property type="project" value="UniProtKB-KW"/>
</dbReference>
<keyword evidence="2" id="KW-0521">NADP</keyword>
<protein>
    <submittedName>
        <fullName evidence="5">15-hydroxyprostaglandin dehydrogenase</fullName>
    </submittedName>
</protein>
<comment type="caution">
    <text evidence="5">The sequence shown here is derived from an EMBL/GenBank/DDBJ whole genome shotgun (WGS) entry which is preliminary data.</text>
</comment>
<evidence type="ECO:0000313" key="5">
    <source>
        <dbReference type="EMBL" id="KAG0652802.1"/>
    </source>
</evidence>
<dbReference type="AlphaFoldDB" id="A0A9P6VRD2"/>
<dbReference type="SUPFAM" id="SSF51735">
    <property type="entry name" value="NAD(P)-binding Rossmann-fold domains"/>
    <property type="match status" value="1"/>
</dbReference>
<dbReference type="PRINTS" id="PR00081">
    <property type="entry name" value="GDHRDH"/>
</dbReference>
<evidence type="ECO:0000256" key="4">
    <source>
        <dbReference type="RuleBase" id="RU000363"/>
    </source>
</evidence>
<accession>A0A9P6VRD2</accession>
<proteinExistence type="inferred from homology"/>
<dbReference type="PANTHER" id="PTHR43963:SF6">
    <property type="entry name" value="CHAIN DEHYDROGENASE FAMILY PROTEIN, PUTATIVE (AFU_ORTHOLOGUE AFUA_3G15350)-RELATED"/>
    <property type="match status" value="1"/>
</dbReference>
<dbReference type="InterPro" id="IPR002347">
    <property type="entry name" value="SDR_fam"/>
</dbReference>
<dbReference type="PANTHER" id="PTHR43963">
    <property type="entry name" value="CARBONYL REDUCTASE 1-RELATED"/>
    <property type="match status" value="1"/>
</dbReference>
<reference evidence="5" key="1">
    <citation type="submission" date="2019-07" db="EMBL/GenBank/DDBJ databases">
        <title>Hyphodiscus hymeniophilus genome sequencing and assembly.</title>
        <authorList>
            <person name="Kramer G."/>
            <person name="Nodwell J."/>
        </authorList>
    </citation>
    <scope>NUCLEOTIDE SEQUENCE</scope>
    <source>
        <strain evidence="5">ATCC 34498</strain>
    </source>
</reference>
<dbReference type="Proteomes" id="UP000785200">
    <property type="component" value="Unassembled WGS sequence"/>
</dbReference>
<comment type="similarity">
    <text evidence="1 4">Belongs to the short-chain dehydrogenases/reductases (SDR) family.</text>
</comment>
<dbReference type="Pfam" id="PF00106">
    <property type="entry name" value="adh_short"/>
    <property type="match status" value="2"/>
</dbReference>
<dbReference type="Gene3D" id="3.40.50.720">
    <property type="entry name" value="NAD(P)-binding Rossmann-like Domain"/>
    <property type="match status" value="1"/>
</dbReference>
<dbReference type="OrthoDB" id="1933717at2759"/>